<reference evidence="2" key="1">
    <citation type="submission" date="2025-02" db="EMBL/GenBank/DDBJ databases">
        <authorList>
            <consortium name="NCBI Genome Project"/>
        </authorList>
    </citation>
    <scope>NUCLEOTIDE SEQUENCE</scope>
</reference>
<dbReference type="AlphaFoldDB" id="A0AAJ8BM97"/>
<sequence length="122" mass="13349">MGYDANSNQIGLDQLMAIDRVAGWNQKGIAVASGRRVEARKSRRKAGSGAVGGSEATFNSHPETEDWRENPGVFGLDGLPDRPALPIRNSRSDGFRLDYPQTSTAFYRGRPEKEKDNLQAGI</sequence>
<reference evidence="2" key="2">
    <citation type="submission" date="2025-08" db="UniProtKB">
        <authorList>
            <consortium name="RefSeq"/>
        </authorList>
    </citation>
    <scope>IDENTIFICATION</scope>
</reference>
<organism evidence="2">
    <name type="scientific">Aspergillus niger</name>
    <dbReference type="NCBI Taxonomy" id="5061"/>
    <lineage>
        <taxon>Eukaryota</taxon>
        <taxon>Fungi</taxon>
        <taxon>Dikarya</taxon>
        <taxon>Ascomycota</taxon>
        <taxon>Pezizomycotina</taxon>
        <taxon>Eurotiomycetes</taxon>
        <taxon>Eurotiomycetidae</taxon>
        <taxon>Eurotiales</taxon>
        <taxon>Aspergillaceae</taxon>
        <taxon>Aspergillus</taxon>
        <taxon>Aspergillus subgen. Circumdati</taxon>
    </lineage>
</organism>
<evidence type="ECO:0000256" key="1">
    <source>
        <dbReference type="SAM" id="MobiDB-lite"/>
    </source>
</evidence>
<evidence type="ECO:0000313" key="2">
    <source>
        <dbReference type="RefSeq" id="XP_059599714.1"/>
    </source>
</evidence>
<dbReference type="VEuPathDB" id="FungiDB:An01g09660"/>
<protein>
    <submittedName>
        <fullName evidence="2">Uncharacterized protein</fullName>
    </submittedName>
</protein>
<proteinExistence type="predicted"/>
<dbReference type="GeneID" id="84590051"/>
<feature type="region of interest" description="Disordered" evidence="1">
    <location>
        <begin position="39"/>
        <end position="122"/>
    </location>
</feature>
<accession>A0AAJ8BM97</accession>
<dbReference type="KEGG" id="ang:An01g09660"/>
<dbReference type="RefSeq" id="XP_059599714.1">
    <property type="nucleotide sequence ID" value="XM_059750649.1"/>
</dbReference>
<feature type="compositionally biased region" description="Basic and acidic residues" evidence="1">
    <location>
        <begin position="109"/>
        <end position="122"/>
    </location>
</feature>
<name>A0AAJ8BM97_ASPNG</name>
<gene>
    <name evidence="2" type="ORF">An01g09660</name>
</gene>